<evidence type="ECO:0000256" key="1">
    <source>
        <dbReference type="SAM" id="MobiDB-lite"/>
    </source>
</evidence>
<protein>
    <submittedName>
        <fullName evidence="3">Uncharacterized protein</fullName>
    </submittedName>
</protein>
<evidence type="ECO:0000313" key="3">
    <source>
        <dbReference type="EMBL" id="CAC5358218.1"/>
    </source>
</evidence>
<name>A0A6J7ZZ56_MYTCO</name>
<feature type="transmembrane region" description="Helical" evidence="2">
    <location>
        <begin position="20"/>
        <end position="44"/>
    </location>
</feature>
<keyword evidence="2" id="KW-0472">Membrane</keyword>
<keyword evidence="4" id="KW-1185">Reference proteome</keyword>
<reference evidence="3 4" key="1">
    <citation type="submission" date="2020-06" db="EMBL/GenBank/DDBJ databases">
        <authorList>
            <person name="Li R."/>
            <person name="Bekaert M."/>
        </authorList>
    </citation>
    <scope>NUCLEOTIDE SEQUENCE [LARGE SCALE GENOMIC DNA]</scope>
    <source>
        <strain evidence="4">wild</strain>
    </source>
</reference>
<dbReference type="EMBL" id="CACVKT020000324">
    <property type="protein sequence ID" value="CAC5358218.1"/>
    <property type="molecule type" value="Genomic_DNA"/>
</dbReference>
<keyword evidence="2" id="KW-1133">Transmembrane helix</keyword>
<sequence>MLAQTALVKKKLFKKLSTNIQIIIYAAIVCAPLSVIILIISCCLKSTKGRRYLFELSPRLCGEEQEVTPLETPMQGFGLFTKTRRWTRSSTYSTTIDSPASSPTTTTAHHQQPIQQVQQQPIQQQQQPIQQVQQPIQQQPIQQQPMQTTTTKETSPNKETKPKTLLLSKTETLVNRTERVIEEAAFSSRQWGRRGGTVSRGISGDV</sequence>
<evidence type="ECO:0000313" key="4">
    <source>
        <dbReference type="Proteomes" id="UP000507470"/>
    </source>
</evidence>
<organism evidence="3 4">
    <name type="scientific">Mytilus coruscus</name>
    <name type="common">Sea mussel</name>
    <dbReference type="NCBI Taxonomy" id="42192"/>
    <lineage>
        <taxon>Eukaryota</taxon>
        <taxon>Metazoa</taxon>
        <taxon>Spiralia</taxon>
        <taxon>Lophotrochozoa</taxon>
        <taxon>Mollusca</taxon>
        <taxon>Bivalvia</taxon>
        <taxon>Autobranchia</taxon>
        <taxon>Pteriomorphia</taxon>
        <taxon>Mytilida</taxon>
        <taxon>Mytiloidea</taxon>
        <taxon>Mytilidae</taxon>
        <taxon>Mytilinae</taxon>
        <taxon>Mytilus</taxon>
    </lineage>
</organism>
<feature type="region of interest" description="Disordered" evidence="1">
    <location>
        <begin position="90"/>
        <end position="164"/>
    </location>
</feature>
<accession>A0A6J7ZZ56</accession>
<dbReference type="Proteomes" id="UP000507470">
    <property type="component" value="Unassembled WGS sequence"/>
</dbReference>
<feature type="compositionally biased region" description="Low complexity" evidence="1">
    <location>
        <begin position="90"/>
        <end position="145"/>
    </location>
</feature>
<proteinExistence type="predicted"/>
<gene>
    <name evidence="3" type="ORF">MCOR_1562</name>
</gene>
<evidence type="ECO:0000256" key="2">
    <source>
        <dbReference type="SAM" id="Phobius"/>
    </source>
</evidence>
<keyword evidence="2" id="KW-0812">Transmembrane</keyword>
<dbReference type="AlphaFoldDB" id="A0A6J7ZZ56"/>